<comment type="caution">
    <text evidence="2">The sequence shown here is derived from an EMBL/GenBank/DDBJ whole genome shotgun (WGS) entry which is preliminary data.</text>
</comment>
<dbReference type="GeneID" id="27718443"/>
<feature type="transmembrane region" description="Helical" evidence="1">
    <location>
        <begin position="247"/>
        <end position="268"/>
    </location>
</feature>
<evidence type="ECO:0000256" key="1">
    <source>
        <dbReference type="SAM" id="Phobius"/>
    </source>
</evidence>
<sequence length="382" mass="41453">MASRIVATAILVAISAFGYFSILGLTARNGWGDKFNAYTAREIAVLPDTDIPARTHFTGVAGLDYVLAQLVKFFYPCVTGQLPALPLFSIYFAGQAIALHSILMLEGLRKGNKGTIFFYPVIWGTLYQLIPFGITIPIYCALYIWLSPLAKQPAGQNKVDLLSMDSIKLYATLPAIVLGLVVPTILPALPAPRIISIDQQQIFLALWQIFPAMVGVWHQVFTVVVRKLGLAKPASSPAASLGDAKEIYSQTIYLAQVIHISVIAFAFVPEAVKTIFKVADVSSINWQTVFVPMSVVSPRQVGSMAEGALTLLQYDFYSGCAGLFFLVTYLSGSAYGVSAAATTVFKVLLKSVLVGPGAALLWEFWDRDKVALAEVGEEKKTQ</sequence>
<dbReference type="OMA" id="VFLRWDY"/>
<feature type="transmembrane region" description="Helical" evidence="1">
    <location>
        <begin position="117"/>
        <end position="146"/>
    </location>
</feature>
<keyword evidence="3" id="KW-1185">Reference proteome</keyword>
<evidence type="ECO:0000313" key="3">
    <source>
        <dbReference type="Proteomes" id="UP000028545"/>
    </source>
</evidence>
<feature type="transmembrane region" description="Helical" evidence="1">
    <location>
        <begin position="201"/>
        <end position="220"/>
    </location>
</feature>
<feature type="transmembrane region" description="Helical" evidence="1">
    <location>
        <begin position="5"/>
        <end position="27"/>
    </location>
</feature>
<dbReference type="OrthoDB" id="72269at2759"/>
<dbReference type="KEGG" id="sapo:SAPIO_CDS0291"/>
<protein>
    <submittedName>
        <fullName evidence="2">Uncharacterized protein</fullName>
    </submittedName>
</protein>
<evidence type="ECO:0000313" key="2">
    <source>
        <dbReference type="EMBL" id="KEZ46941.1"/>
    </source>
</evidence>
<keyword evidence="1" id="KW-0472">Membrane</keyword>
<dbReference type="RefSeq" id="XP_016646740.1">
    <property type="nucleotide sequence ID" value="XM_016783107.1"/>
</dbReference>
<accession>A0A084GHX9</accession>
<dbReference type="EMBL" id="JOWA01000011">
    <property type="protein sequence ID" value="KEZ46941.1"/>
    <property type="molecule type" value="Genomic_DNA"/>
</dbReference>
<keyword evidence="1" id="KW-1133">Transmembrane helix</keyword>
<feature type="transmembrane region" description="Helical" evidence="1">
    <location>
        <begin position="316"/>
        <end position="335"/>
    </location>
</feature>
<dbReference type="Proteomes" id="UP000028545">
    <property type="component" value="Unassembled WGS sequence"/>
</dbReference>
<feature type="transmembrane region" description="Helical" evidence="1">
    <location>
        <begin position="166"/>
        <end position="189"/>
    </location>
</feature>
<gene>
    <name evidence="2" type="ORF">SAPIO_CDS0291</name>
</gene>
<proteinExistence type="predicted"/>
<dbReference type="AlphaFoldDB" id="A0A084GHX9"/>
<organism evidence="2 3">
    <name type="scientific">Pseudallescheria apiosperma</name>
    <name type="common">Scedosporium apiospermum</name>
    <dbReference type="NCBI Taxonomy" id="563466"/>
    <lineage>
        <taxon>Eukaryota</taxon>
        <taxon>Fungi</taxon>
        <taxon>Dikarya</taxon>
        <taxon>Ascomycota</taxon>
        <taxon>Pezizomycotina</taxon>
        <taxon>Sordariomycetes</taxon>
        <taxon>Hypocreomycetidae</taxon>
        <taxon>Microascales</taxon>
        <taxon>Microascaceae</taxon>
        <taxon>Scedosporium</taxon>
    </lineage>
</organism>
<name>A0A084GHX9_PSEDA</name>
<dbReference type="HOGENOM" id="CLU_038717_0_0_1"/>
<dbReference type="VEuPathDB" id="FungiDB:SAPIO_CDS0291"/>
<feature type="transmembrane region" description="Helical" evidence="1">
    <location>
        <begin position="84"/>
        <end position="105"/>
    </location>
</feature>
<keyword evidence="1" id="KW-0812">Transmembrane</keyword>
<reference evidence="2 3" key="1">
    <citation type="journal article" date="2014" name="Genome Announc.">
        <title>Draft genome sequence of the pathogenic fungus Scedosporium apiospermum.</title>
        <authorList>
            <person name="Vandeputte P."/>
            <person name="Ghamrawi S."/>
            <person name="Rechenmann M."/>
            <person name="Iltis A."/>
            <person name="Giraud S."/>
            <person name="Fleury M."/>
            <person name="Thornton C."/>
            <person name="Delhaes L."/>
            <person name="Meyer W."/>
            <person name="Papon N."/>
            <person name="Bouchara J.P."/>
        </authorList>
    </citation>
    <scope>NUCLEOTIDE SEQUENCE [LARGE SCALE GENOMIC DNA]</scope>
    <source>
        <strain evidence="2 3">IHEM 14462</strain>
    </source>
</reference>